<evidence type="ECO:0000256" key="1">
    <source>
        <dbReference type="SAM" id="SignalP"/>
    </source>
</evidence>
<dbReference type="Proteomes" id="UP001287282">
    <property type="component" value="Unassembled WGS sequence"/>
</dbReference>
<dbReference type="RefSeq" id="WP_317121445.1">
    <property type="nucleotide sequence ID" value="NZ_JAWJBA010000002.1"/>
</dbReference>
<organism evidence="2 3">
    <name type="scientific">Alkalihalophilus lindianensis</name>
    <dbReference type="NCBI Taxonomy" id="1630542"/>
    <lineage>
        <taxon>Bacteria</taxon>
        <taxon>Bacillati</taxon>
        <taxon>Bacillota</taxon>
        <taxon>Bacilli</taxon>
        <taxon>Bacillales</taxon>
        <taxon>Bacillaceae</taxon>
        <taxon>Alkalihalophilus</taxon>
    </lineage>
</organism>
<sequence length="107" mass="12044">MMVLKGSIVCCLLLTFIATSFSHLHLNSQNDHFPSYITAELDGLENIGGLTYSPAVEFIEFGSISTPFPNLNRYSSSERSYLTSYIPLLKVKTFLMTIKFKSTFFSL</sequence>
<gene>
    <name evidence="2" type="ORF">RYX56_07425</name>
</gene>
<feature type="signal peptide" evidence="1">
    <location>
        <begin position="1"/>
        <end position="22"/>
    </location>
</feature>
<protein>
    <submittedName>
        <fullName evidence="2">Uncharacterized protein</fullName>
    </submittedName>
</protein>
<name>A0ABU3X8I3_9BACI</name>
<keyword evidence="1" id="KW-0732">Signal</keyword>
<reference evidence="2 3" key="1">
    <citation type="submission" date="2023-10" db="EMBL/GenBank/DDBJ databases">
        <title>Screening of Alkalihalobacillus lindianensis BZ-TG-R113 and Its Alleviation of Salt Stress on Rapeseed Growth.</title>
        <authorList>
            <person name="Zhao B."/>
            <person name="Guo T."/>
        </authorList>
    </citation>
    <scope>NUCLEOTIDE SEQUENCE [LARGE SCALE GENOMIC DNA]</scope>
    <source>
        <strain evidence="2 3">BZ-TG-R113</strain>
    </source>
</reference>
<accession>A0ABU3X8I3</accession>
<evidence type="ECO:0000313" key="2">
    <source>
        <dbReference type="EMBL" id="MDV2684196.1"/>
    </source>
</evidence>
<comment type="caution">
    <text evidence="2">The sequence shown here is derived from an EMBL/GenBank/DDBJ whole genome shotgun (WGS) entry which is preliminary data.</text>
</comment>
<feature type="chain" id="PRO_5045567896" evidence="1">
    <location>
        <begin position="23"/>
        <end position="107"/>
    </location>
</feature>
<evidence type="ECO:0000313" key="3">
    <source>
        <dbReference type="Proteomes" id="UP001287282"/>
    </source>
</evidence>
<keyword evidence="3" id="KW-1185">Reference proteome</keyword>
<proteinExistence type="predicted"/>
<dbReference type="EMBL" id="JAWJBA010000002">
    <property type="protein sequence ID" value="MDV2684196.1"/>
    <property type="molecule type" value="Genomic_DNA"/>
</dbReference>